<dbReference type="Proteomes" id="UP000596092">
    <property type="component" value="Chromosome"/>
</dbReference>
<organism evidence="2 3">
    <name type="scientific">Desulfobulbus oligotrophicus</name>
    <dbReference type="NCBI Taxonomy" id="1909699"/>
    <lineage>
        <taxon>Bacteria</taxon>
        <taxon>Pseudomonadati</taxon>
        <taxon>Thermodesulfobacteriota</taxon>
        <taxon>Desulfobulbia</taxon>
        <taxon>Desulfobulbales</taxon>
        <taxon>Desulfobulbaceae</taxon>
        <taxon>Desulfobulbus</taxon>
    </lineage>
</organism>
<reference evidence="2 3" key="1">
    <citation type="submission" date="2020-05" db="EMBL/GenBank/DDBJ databases">
        <title>Complete genome of Desulfobulbus oligotrophicus.</title>
        <authorList>
            <person name="Podar M."/>
        </authorList>
    </citation>
    <scope>NUCLEOTIDE SEQUENCE [LARGE SCALE GENOMIC DNA]</scope>
    <source>
        <strain evidence="2 3">Prop6</strain>
    </source>
</reference>
<gene>
    <name evidence="2" type="ORF">HP555_04810</name>
</gene>
<keyword evidence="2" id="KW-0238">DNA-binding</keyword>
<proteinExistence type="predicted"/>
<keyword evidence="3" id="KW-1185">Reference proteome</keyword>
<name>A0A7T5VC82_9BACT</name>
<dbReference type="AlphaFoldDB" id="A0A7T5VC82"/>
<evidence type="ECO:0000313" key="3">
    <source>
        <dbReference type="Proteomes" id="UP000596092"/>
    </source>
</evidence>
<feature type="domain" description="DUF7479" evidence="1">
    <location>
        <begin position="11"/>
        <end position="69"/>
    </location>
</feature>
<protein>
    <submittedName>
        <fullName evidence="2">DNA-binding protein</fullName>
    </submittedName>
</protein>
<dbReference type="RefSeq" id="WP_199264053.1">
    <property type="nucleotide sequence ID" value="NZ_CP054140.1"/>
</dbReference>
<accession>A0A7T5VC82</accession>
<evidence type="ECO:0000313" key="2">
    <source>
        <dbReference type="EMBL" id="QQG65232.1"/>
    </source>
</evidence>
<dbReference type="GO" id="GO:0003677">
    <property type="term" value="F:DNA binding"/>
    <property type="evidence" value="ECO:0007669"/>
    <property type="project" value="UniProtKB-KW"/>
</dbReference>
<sequence length="69" mass="7741">MSTFSFAEATEWRCAACDQPLQPAKVKVTYLNAVFNVELMVCPACNFILVPENLAMGKMLEVEQLLEDK</sequence>
<dbReference type="EMBL" id="CP054140">
    <property type="protein sequence ID" value="QQG65232.1"/>
    <property type="molecule type" value="Genomic_DNA"/>
</dbReference>
<dbReference type="InterPro" id="IPR055902">
    <property type="entry name" value="DUF7479"/>
</dbReference>
<dbReference type="NCBIfam" id="NF045645">
    <property type="entry name" value="DVU_1557_fam"/>
    <property type="match status" value="1"/>
</dbReference>
<dbReference type="KEGG" id="dog:HP555_04810"/>
<evidence type="ECO:0000259" key="1">
    <source>
        <dbReference type="Pfam" id="PF24292"/>
    </source>
</evidence>
<dbReference type="InterPro" id="IPR054656">
    <property type="entry name" value="DVU_1557-like"/>
</dbReference>
<dbReference type="Pfam" id="PF24292">
    <property type="entry name" value="DUF7479"/>
    <property type="match status" value="1"/>
</dbReference>